<dbReference type="PANTHER" id="PTHR42941">
    <property type="entry name" value="SLL1037 PROTEIN"/>
    <property type="match status" value="1"/>
</dbReference>
<dbReference type="Pfam" id="PF16868">
    <property type="entry name" value="NMT1_3"/>
    <property type="match status" value="1"/>
</dbReference>
<evidence type="ECO:0000256" key="1">
    <source>
        <dbReference type="SAM" id="SignalP"/>
    </source>
</evidence>
<dbReference type="AlphaFoldDB" id="A0AAP9NLY2"/>
<dbReference type="Proteomes" id="UP000509761">
    <property type="component" value="Chromosome"/>
</dbReference>
<dbReference type="NCBIfam" id="TIGR02122">
    <property type="entry name" value="TRAP_TAXI"/>
    <property type="match status" value="1"/>
</dbReference>
<sequence>MKYAMLGAICLGTTIFMASGASAQSLGIGAGTQGSQNYAANAGMAKFLSDEAGMDVRVQAYGGSGQSMPMIDAGRLDMQLIPSPDISAAVQGQEPFEGRPLQNLRIVASLSSSAYGFMVREDSDHYKVSDIEGKSITYGYTAQPTLRFQVDGILAAGGLYIEDMETHMVPSVPNGVDDLIAGNVDVAFFSLQGGKTREADAAVGIRWLAVNDTPEAEEAMQEFVPTSYIKTVDPGDGIVGVDEPTPMMGYNYILTAGKHVPDETVYEIVKLLHENPEKVRGILTAFADFEPASMAPTYPGLSYHPGGISYYTEAGLVE</sequence>
<feature type="chain" id="PRO_5042829635" description="TAXI family TRAP transporter solute-binding subunit" evidence="1">
    <location>
        <begin position="24"/>
        <end position="318"/>
    </location>
</feature>
<feature type="signal peptide" evidence="1">
    <location>
        <begin position="1"/>
        <end position="23"/>
    </location>
</feature>
<dbReference type="SUPFAM" id="SSF53850">
    <property type="entry name" value="Periplasmic binding protein-like II"/>
    <property type="match status" value="1"/>
</dbReference>
<protein>
    <recommendedName>
        <fullName evidence="4">TAXI family TRAP transporter solute-binding subunit</fullName>
    </recommendedName>
</protein>
<keyword evidence="1" id="KW-0732">Signal</keyword>
<dbReference type="InterPro" id="IPR011852">
    <property type="entry name" value="TRAP_TAXI"/>
</dbReference>
<dbReference type="EMBL" id="CP054580">
    <property type="protein sequence ID" value="QKS24734.1"/>
    <property type="molecule type" value="Genomic_DNA"/>
</dbReference>
<keyword evidence="3" id="KW-1185">Reference proteome</keyword>
<dbReference type="Gene3D" id="3.40.190.10">
    <property type="entry name" value="Periplasmic binding protein-like II"/>
    <property type="match status" value="2"/>
</dbReference>
<organism evidence="2 3">
    <name type="scientific">Vreelandella titanicae</name>
    <dbReference type="NCBI Taxonomy" id="664683"/>
    <lineage>
        <taxon>Bacteria</taxon>
        <taxon>Pseudomonadati</taxon>
        <taxon>Pseudomonadota</taxon>
        <taxon>Gammaproteobacteria</taxon>
        <taxon>Oceanospirillales</taxon>
        <taxon>Halomonadaceae</taxon>
        <taxon>Vreelandella</taxon>
    </lineage>
</organism>
<gene>
    <name evidence="2" type="ORF">FX987_02516</name>
</gene>
<proteinExistence type="predicted"/>
<name>A0AAP9NLY2_9GAMM</name>
<dbReference type="PANTHER" id="PTHR42941:SF1">
    <property type="entry name" value="SLL1037 PROTEIN"/>
    <property type="match status" value="1"/>
</dbReference>
<dbReference type="RefSeq" id="WP_174788269.1">
    <property type="nucleotide sequence ID" value="NZ_CP054580.1"/>
</dbReference>
<evidence type="ECO:0000313" key="2">
    <source>
        <dbReference type="EMBL" id="QKS24734.1"/>
    </source>
</evidence>
<accession>A0AAP9NLY2</accession>
<reference evidence="2 3" key="1">
    <citation type="submission" date="2019-12" db="EMBL/GenBank/DDBJ databases">
        <title>Genome sequencing and assembly of endphytes of Porphyra tenera.</title>
        <authorList>
            <person name="Park J.M."/>
            <person name="Shin R."/>
            <person name="Jo S.H."/>
        </authorList>
    </citation>
    <scope>NUCLEOTIDE SEQUENCE [LARGE SCALE GENOMIC DNA]</scope>
    <source>
        <strain evidence="2 3">GPM3</strain>
    </source>
</reference>
<evidence type="ECO:0008006" key="4">
    <source>
        <dbReference type="Google" id="ProtNLM"/>
    </source>
</evidence>
<evidence type="ECO:0000313" key="3">
    <source>
        <dbReference type="Proteomes" id="UP000509761"/>
    </source>
</evidence>